<dbReference type="HOGENOM" id="CLU_1819808_0_0_6"/>
<sequence length="141" mass="15297">LIPLNQGLFLNPARLHSTHGCQSLNPFESGSVFKQRGAGFSFLINSLQSSFPIFFLSPKLSHFFTPAVFFIFCRRAYATPLVGGVNAPCPARRSCCCRCGVYRLVMLVWLDRITLVPGQMTLNLKAIGCVHADGGDGGDSG</sequence>
<protein>
    <submittedName>
        <fullName evidence="1">Uncharacterized protein</fullName>
    </submittedName>
</protein>
<dbReference type="Proteomes" id="UP000004750">
    <property type="component" value="Unassembled WGS sequence"/>
</dbReference>
<evidence type="ECO:0000313" key="1">
    <source>
        <dbReference type="EMBL" id="EHM55921.1"/>
    </source>
</evidence>
<dbReference type="AlphaFoldDB" id="G9ZC26"/>
<name>G9ZC26_9GAMM</name>
<evidence type="ECO:0000313" key="2">
    <source>
        <dbReference type="Proteomes" id="UP000004750"/>
    </source>
</evidence>
<accession>G9ZC26</accession>
<reference evidence="1 2" key="1">
    <citation type="submission" date="2011-08" db="EMBL/GenBank/DDBJ databases">
        <authorList>
            <person name="Weinstock G."/>
            <person name="Sodergren E."/>
            <person name="Clifton S."/>
            <person name="Fulton L."/>
            <person name="Fulton B."/>
            <person name="Courtney L."/>
            <person name="Fronick C."/>
            <person name="Harrison M."/>
            <person name="Strong C."/>
            <person name="Farmer C."/>
            <person name="Delahaunty K."/>
            <person name="Markovic C."/>
            <person name="Hall O."/>
            <person name="Minx P."/>
            <person name="Tomlinson C."/>
            <person name="Mitreva M."/>
            <person name="Hou S."/>
            <person name="Chen J."/>
            <person name="Wollam A."/>
            <person name="Pepin K.H."/>
            <person name="Johnson M."/>
            <person name="Bhonagiri V."/>
            <person name="Zhang X."/>
            <person name="Suruliraj S."/>
            <person name="Warren W."/>
            <person name="Chinwalla A."/>
            <person name="Mardis E.R."/>
            <person name="Wilson R.K."/>
        </authorList>
    </citation>
    <scope>NUCLEOTIDE SEQUENCE [LARGE SCALE GENOMIC DNA]</scope>
    <source>
        <strain evidence="1 2">F0432</strain>
    </source>
</reference>
<dbReference type="EMBL" id="AGCM01000017">
    <property type="protein sequence ID" value="EHM55921.1"/>
    <property type="molecule type" value="Genomic_DNA"/>
</dbReference>
<gene>
    <name evidence="1" type="ORF">HMPREF9080_00303</name>
</gene>
<proteinExistence type="predicted"/>
<comment type="caution">
    <text evidence="1">The sequence shown here is derived from an EMBL/GenBank/DDBJ whole genome shotgun (WGS) entry which is preliminary data.</text>
</comment>
<organism evidence="1 2">
    <name type="scientific">Cardiobacterium valvarum F0432</name>
    <dbReference type="NCBI Taxonomy" id="797473"/>
    <lineage>
        <taxon>Bacteria</taxon>
        <taxon>Pseudomonadati</taxon>
        <taxon>Pseudomonadota</taxon>
        <taxon>Gammaproteobacteria</taxon>
        <taxon>Cardiobacteriales</taxon>
        <taxon>Cardiobacteriaceae</taxon>
        <taxon>Cardiobacterium</taxon>
    </lineage>
</organism>
<feature type="non-terminal residue" evidence="1">
    <location>
        <position position="1"/>
    </location>
</feature>